<dbReference type="AlphaFoldDB" id="A0AAU7BY78"/>
<evidence type="ECO:0000313" key="1">
    <source>
        <dbReference type="EMBL" id="XBG66247.1"/>
    </source>
</evidence>
<sequence length="60" mass="6814">MSSVNVSEITGIFLKSEMSLHACKDKDSIEPLINYVINFNQAQYVLLLILKADQPLRFIT</sequence>
<dbReference type="EMBL" id="CP157197">
    <property type="protein sequence ID" value="XBG66247.1"/>
    <property type="molecule type" value="Genomic_DNA"/>
</dbReference>
<name>A0AAU7BY78_9RICK</name>
<organism evidence="1">
    <name type="scientific">Rickettsia oklahomensis</name>
    <dbReference type="NCBI Taxonomy" id="3141789"/>
    <lineage>
        <taxon>Bacteria</taxon>
        <taxon>Pseudomonadati</taxon>
        <taxon>Pseudomonadota</taxon>
        <taxon>Alphaproteobacteria</taxon>
        <taxon>Rickettsiales</taxon>
        <taxon>Rickettsiaceae</taxon>
        <taxon>Rickettsieae</taxon>
        <taxon>Rickettsia</taxon>
        <taxon>belli group</taxon>
    </lineage>
</organism>
<reference evidence="1" key="1">
    <citation type="submission" date="2024-05" db="EMBL/GenBank/DDBJ databases">
        <title>Characterization of a novel Rickettsia species. (Rickettsia oklahomia sp. nov.) from Amblyomma americanum ticks.</title>
        <authorList>
            <person name="Korla P.K."/>
            <person name="Karounos M."/>
            <person name="Wilson J.M."/>
            <person name="Little S.E."/>
            <person name="Qurollo B.A."/>
        </authorList>
    </citation>
    <scope>NUCLEOTIDE SEQUENCE</scope>
    <source>
        <strain evidence="1">Oklahoma-10</strain>
    </source>
</reference>
<dbReference type="KEGG" id="rof:AAGW17_04800"/>
<proteinExistence type="predicted"/>
<protein>
    <submittedName>
        <fullName evidence="1">Uncharacterized protein</fullName>
    </submittedName>
</protein>
<gene>
    <name evidence="1" type="ORF">AAGW17_04800</name>
</gene>
<dbReference type="RefSeq" id="WP_347938864.1">
    <property type="nucleotide sequence ID" value="NZ_CP157197.1"/>
</dbReference>
<accession>A0AAU7BY78</accession>